<reference evidence="7 8" key="1">
    <citation type="submission" date="2023-07" db="EMBL/GenBank/DDBJ databases">
        <title>Sequencing the genomes of 1000 actinobacteria strains.</title>
        <authorList>
            <person name="Klenk H.-P."/>
        </authorList>
    </citation>
    <scope>NUCLEOTIDE SEQUENCE [LARGE SCALE GENOMIC DNA]</scope>
    <source>
        <strain evidence="7 8">DSM 44388</strain>
    </source>
</reference>
<evidence type="ECO:0000256" key="4">
    <source>
        <dbReference type="SAM" id="MobiDB-lite"/>
    </source>
</evidence>
<evidence type="ECO:0000313" key="8">
    <source>
        <dbReference type="Proteomes" id="UP001235712"/>
    </source>
</evidence>
<dbReference type="Gene3D" id="2.40.100.10">
    <property type="entry name" value="Cyclophilin-like"/>
    <property type="match status" value="1"/>
</dbReference>
<dbReference type="SUPFAM" id="SSF50891">
    <property type="entry name" value="Cyclophilin-like"/>
    <property type="match status" value="1"/>
</dbReference>
<evidence type="ECO:0000259" key="6">
    <source>
        <dbReference type="PROSITE" id="PS50072"/>
    </source>
</evidence>
<dbReference type="InterPro" id="IPR002130">
    <property type="entry name" value="Cyclophilin-type_PPIase_dom"/>
</dbReference>
<evidence type="ECO:0000256" key="5">
    <source>
        <dbReference type="SAM" id="Phobius"/>
    </source>
</evidence>
<protein>
    <recommendedName>
        <fullName evidence="1">peptidylprolyl isomerase</fullName>
        <ecNumber evidence="1">5.2.1.8</ecNumber>
    </recommendedName>
</protein>
<keyword evidence="2" id="KW-0697">Rotamase</keyword>
<feature type="region of interest" description="Disordered" evidence="4">
    <location>
        <begin position="261"/>
        <end position="285"/>
    </location>
</feature>
<organism evidence="7 8">
    <name type="scientific">Kineosporia succinea</name>
    <dbReference type="NCBI Taxonomy" id="84632"/>
    <lineage>
        <taxon>Bacteria</taxon>
        <taxon>Bacillati</taxon>
        <taxon>Actinomycetota</taxon>
        <taxon>Actinomycetes</taxon>
        <taxon>Kineosporiales</taxon>
        <taxon>Kineosporiaceae</taxon>
        <taxon>Kineosporia</taxon>
    </lineage>
</organism>
<keyword evidence="5" id="KW-0472">Membrane</keyword>
<accession>A0ABT9NV79</accession>
<proteinExistence type="predicted"/>
<dbReference type="PANTHER" id="PTHR43246">
    <property type="entry name" value="PEPTIDYL-PROLYL CIS-TRANS ISOMERASE CYP38, CHLOROPLASTIC"/>
    <property type="match status" value="1"/>
</dbReference>
<evidence type="ECO:0000313" key="7">
    <source>
        <dbReference type="EMBL" id="MDP9824331.1"/>
    </source>
</evidence>
<evidence type="ECO:0000256" key="2">
    <source>
        <dbReference type="ARBA" id="ARBA00023110"/>
    </source>
</evidence>
<comment type="caution">
    <text evidence="7">The sequence shown here is derived from an EMBL/GenBank/DDBJ whole genome shotgun (WGS) entry which is preliminary data.</text>
</comment>
<dbReference type="InterPro" id="IPR044665">
    <property type="entry name" value="E_coli_cyclophilin_A-like"/>
</dbReference>
<evidence type="ECO:0000256" key="3">
    <source>
        <dbReference type="ARBA" id="ARBA00023235"/>
    </source>
</evidence>
<evidence type="ECO:0000256" key="1">
    <source>
        <dbReference type="ARBA" id="ARBA00013194"/>
    </source>
</evidence>
<gene>
    <name evidence="7" type="ORF">J2S57_000080</name>
</gene>
<dbReference type="Proteomes" id="UP001235712">
    <property type="component" value="Unassembled WGS sequence"/>
</dbReference>
<keyword evidence="8" id="KW-1185">Reference proteome</keyword>
<sequence>MTPKNRERAYEKRRYEEWQDRLAAKRAQNRKVRQRLAVGGGSVVVVLVIAAAFLLANQGKDDDEASTSAASTPAASASSAVSDAKSTCPTVDVTAPESPKQYDKVPAKSGAEGRTWTVDVKTTCGDITISLDGKAAPQAVASMVQLAKDGFYDGTPCHRLTTAERFEVLQCGDPTGTGTGGPGYTYGPIENAPSKKSGATSRTYEEGTVAMARAGGDAESMGSQFFLVYGDTDIPDDDVGGYTVLGKITKGLDVVKKVAEGGVSDGSQDGTPVSAVSIESTKVSG</sequence>
<keyword evidence="5" id="KW-1133">Transmembrane helix</keyword>
<feature type="transmembrane region" description="Helical" evidence="5">
    <location>
        <begin position="36"/>
        <end position="56"/>
    </location>
</feature>
<dbReference type="InterPro" id="IPR029000">
    <property type="entry name" value="Cyclophilin-like_dom_sf"/>
</dbReference>
<name>A0ABT9NV79_9ACTN</name>
<feature type="compositionally biased region" description="Low complexity" evidence="4">
    <location>
        <begin position="66"/>
        <end position="87"/>
    </location>
</feature>
<dbReference type="CDD" id="cd00317">
    <property type="entry name" value="cyclophilin"/>
    <property type="match status" value="1"/>
</dbReference>
<dbReference type="EMBL" id="JAUSQZ010000001">
    <property type="protein sequence ID" value="MDP9824331.1"/>
    <property type="molecule type" value="Genomic_DNA"/>
</dbReference>
<dbReference type="PROSITE" id="PS50072">
    <property type="entry name" value="CSA_PPIASE_2"/>
    <property type="match status" value="1"/>
</dbReference>
<feature type="domain" description="PPIase cyclophilin-type" evidence="6">
    <location>
        <begin position="125"/>
        <end position="283"/>
    </location>
</feature>
<dbReference type="EC" id="5.2.1.8" evidence="1"/>
<dbReference type="GO" id="GO:0003755">
    <property type="term" value="F:peptidyl-prolyl cis-trans isomerase activity"/>
    <property type="evidence" value="ECO:0007669"/>
    <property type="project" value="UniProtKB-EC"/>
</dbReference>
<dbReference type="Pfam" id="PF00160">
    <property type="entry name" value="Pro_isomerase"/>
    <property type="match status" value="1"/>
</dbReference>
<dbReference type="RefSeq" id="WP_307236678.1">
    <property type="nucleotide sequence ID" value="NZ_JAUSQZ010000001.1"/>
</dbReference>
<keyword evidence="5" id="KW-0812">Transmembrane</keyword>
<keyword evidence="3 7" id="KW-0413">Isomerase</keyword>
<feature type="region of interest" description="Disordered" evidence="4">
    <location>
        <begin position="62"/>
        <end position="112"/>
    </location>
</feature>